<organism evidence="1">
    <name type="scientific">marine sediment metagenome</name>
    <dbReference type="NCBI Taxonomy" id="412755"/>
    <lineage>
        <taxon>unclassified sequences</taxon>
        <taxon>metagenomes</taxon>
        <taxon>ecological metagenomes</taxon>
    </lineage>
</organism>
<evidence type="ECO:0000313" key="1">
    <source>
        <dbReference type="EMBL" id="GAH78994.1"/>
    </source>
</evidence>
<accession>X1JL61</accession>
<reference evidence="1" key="1">
    <citation type="journal article" date="2014" name="Front. Microbiol.">
        <title>High frequency of phylogenetically diverse reductive dehalogenase-homologous genes in deep subseafloor sedimentary metagenomes.</title>
        <authorList>
            <person name="Kawai M."/>
            <person name="Futagami T."/>
            <person name="Toyoda A."/>
            <person name="Takaki Y."/>
            <person name="Nishi S."/>
            <person name="Hori S."/>
            <person name="Arai W."/>
            <person name="Tsubouchi T."/>
            <person name="Morono Y."/>
            <person name="Uchiyama I."/>
            <person name="Ito T."/>
            <person name="Fujiyama A."/>
            <person name="Inagaki F."/>
            <person name="Takami H."/>
        </authorList>
    </citation>
    <scope>NUCLEOTIDE SEQUENCE</scope>
    <source>
        <strain evidence="1">Expedition CK06-06</strain>
    </source>
</reference>
<dbReference type="EMBL" id="BARU01036608">
    <property type="protein sequence ID" value="GAH78994.1"/>
    <property type="molecule type" value="Genomic_DNA"/>
</dbReference>
<gene>
    <name evidence="1" type="ORF">S03H2_57143</name>
</gene>
<protein>
    <submittedName>
        <fullName evidence="1">Uncharacterized protein</fullName>
    </submittedName>
</protein>
<feature type="non-terminal residue" evidence="1">
    <location>
        <position position="1"/>
    </location>
</feature>
<feature type="non-terminal residue" evidence="1">
    <location>
        <position position="252"/>
    </location>
</feature>
<dbReference type="AlphaFoldDB" id="X1JL61"/>
<name>X1JL61_9ZZZZ</name>
<comment type="caution">
    <text evidence="1">The sequence shown here is derived from an EMBL/GenBank/DDBJ whole genome shotgun (WGS) entry which is preliminary data.</text>
</comment>
<sequence length="252" mass="28262">SKPKVLCFVAWDIYLGGTGGGYKDTWGHNQRSVKLRAKYIGKGPLVTILDPKTQKTETGQLLPYSDPSSKAAWTNLFAELRKRAARRGWEKAMMIGLLSDDWPTGKERQFYNDVSGGLLWVSHSHVPVTRDSAKEEDGIVITGATRQGSAKVNRVGFRVGYHSAVLSCTFADGDPLLGSLHGWKRRDMGCYQPRYESRQPASRWRQLMELNITGRQRGIARGGADLWAAVRDSRGRRRGTTANRYPHSAWRN</sequence>
<proteinExistence type="predicted"/>